<sequence length="106" mass="11976">MTLLSFFTRRAGSLALVLLAFCSVVMARDLDQDEALRLRQQGIILPLEQVLQQALDRYPGARLLEAELEEKHDVYIYDVEMLTAAGVVRELEIDAATGRLLKDKED</sequence>
<protein>
    <submittedName>
        <fullName evidence="1">Uncharacterized membrane protein YkoI</fullName>
    </submittedName>
</protein>
<dbReference type="OrthoDB" id="5704710at2"/>
<proteinExistence type="predicted"/>
<dbReference type="Pfam" id="PF03413">
    <property type="entry name" value="PepSY"/>
    <property type="match status" value="1"/>
</dbReference>
<evidence type="ECO:0000313" key="1">
    <source>
        <dbReference type="EMBL" id="SDR17442.1"/>
    </source>
</evidence>
<gene>
    <name evidence="1" type="ORF">SAMN04490195_3591</name>
</gene>
<reference evidence="2" key="1">
    <citation type="submission" date="2016-10" db="EMBL/GenBank/DDBJ databases">
        <authorList>
            <person name="Varghese N."/>
            <person name="Submissions S."/>
        </authorList>
    </citation>
    <scope>NUCLEOTIDE SEQUENCE [LARGE SCALE GENOMIC DNA]</scope>
    <source>
        <strain evidence="2">BS3775</strain>
    </source>
</reference>
<dbReference type="EMBL" id="FNKJ01000003">
    <property type="protein sequence ID" value="SDR17442.1"/>
    <property type="molecule type" value="Genomic_DNA"/>
</dbReference>
<keyword evidence="2" id="KW-1185">Reference proteome</keyword>
<dbReference type="InterPro" id="IPR025711">
    <property type="entry name" value="PepSY"/>
</dbReference>
<organism evidence="1 2">
    <name type="scientific">Pseudomonas moorei</name>
    <dbReference type="NCBI Taxonomy" id="395599"/>
    <lineage>
        <taxon>Bacteria</taxon>
        <taxon>Pseudomonadati</taxon>
        <taxon>Pseudomonadota</taxon>
        <taxon>Gammaproteobacteria</taxon>
        <taxon>Pseudomonadales</taxon>
        <taxon>Pseudomonadaceae</taxon>
        <taxon>Pseudomonas</taxon>
    </lineage>
</organism>
<evidence type="ECO:0000313" key="2">
    <source>
        <dbReference type="Proteomes" id="UP000199570"/>
    </source>
</evidence>
<name>A0A1H1GW53_9PSED</name>
<dbReference type="Proteomes" id="UP000199570">
    <property type="component" value="Unassembled WGS sequence"/>
</dbReference>
<dbReference type="RefSeq" id="WP_090323834.1">
    <property type="nucleotide sequence ID" value="NZ_FNKJ01000003.1"/>
</dbReference>
<dbReference type="Gene3D" id="3.10.450.40">
    <property type="match status" value="1"/>
</dbReference>
<accession>A0A1H1GW53</accession>
<dbReference type="AlphaFoldDB" id="A0A1H1GW53"/>